<dbReference type="GO" id="GO:0003677">
    <property type="term" value="F:DNA binding"/>
    <property type="evidence" value="ECO:0007669"/>
    <property type="project" value="UniProtKB-KW"/>
</dbReference>
<keyword evidence="2" id="KW-0479">Metal-binding</keyword>
<evidence type="ECO:0000256" key="5">
    <source>
        <dbReference type="ARBA" id="ARBA00023015"/>
    </source>
</evidence>
<evidence type="ECO:0000256" key="9">
    <source>
        <dbReference type="PROSITE-ProRule" id="PRU00027"/>
    </source>
</evidence>
<keyword evidence="3 9" id="KW-0863">Zinc-finger</keyword>
<evidence type="ECO:0000259" key="11">
    <source>
        <dbReference type="PROSITE" id="PS50808"/>
    </source>
</evidence>
<dbReference type="Pfam" id="PF05699">
    <property type="entry name" value="Dimer_Tnp_hAT"/>
    <property type="match status" value="1"/>
</dbReference>
<evidence type="ECO:0000256" key="10">
    <source>
        <dbReference type="SAM" id="MobiDB-lite"/>
    </source>
</evidence>
<evidence type="ECO:0000256" key="1">
    <source>
        <dbReference type="ARBA" id="ARBA00004123"/>
    </source>
</evidence>
<protein>
    <recommendedName>
        <fullName evidence="11">BED-type domain-containing protein</fullName>
    </recommendedName>
</protein>
<keyword evidence="8" id="KW-0539">Nucleus</keyword>
<evidence type="ECO:0000256" key="2">
    <source>
        <dbReference type="ARBA" id="ARBA00022723"/>
    </source>
</evidence>
<dbReference type="InterPro" id="IPR003656">
    <property type="entry name" value="Znf_BED"/>
</dbReference>
<evidence type="ECO:0000256" key="8">
    <source>
        <dbReference type="ARBA" id="ARBA00023242"/>
    </source>
</evidence>
<evidence type="ECO:0000256" key="7">
    <source>
        <dbReference type="ARBA" id="ARBA00023163"/>
    </source>
</evidence>
<evidence type="ECO:0000256" key="4">
    <source>
        <dbReference type="ARBA" id="ARBA00022833"/>
    </source>
</evidence>
<keyword evidence="7" id="KW-0804">Transcription</keyword>
<dbReference type="AlphaFoldDB" id="A0AAV0T535"/>
<feature type="region of interest" description="Disordered" evidence="10">
    <location>
        <begin position="1"/>
        <end position="35"/>
    </location>
</feature>
<dbReference type="GO" id="GO:0005634">
    <property type="term" value="C:nucleus"/>
    <property type="evidence" value="ECO:0007669"/>
    <property type="project" value="UniProtKB-SubCell"/>
</dbReference>
<name>A0AAV0T535_HYABA</name>
<keyword evidence="6" id="KW-0238">DNA-binding</keyword>
<feature type="compositionally biased region" description="Pro residues" evidence="10">
    <location>
        <begin position="1"/>
        <end position="10"/>
    </location>
</feature>
<dbReference type="Proteomes" id="UP001162031">
    <property type="component" value="Unassembled WGS sequence"/>
</dbReference>
<comment type="subcellular location">
    <subcellularLocation>
        <location evidence="1">Nucleus</location>
    </subcellularLocation>
</comment>
<proteinExistence type="predicted"/>
<evidence type="ECO:0000256" key="6">
    <source>
        <dbReference type="ARBA" id="ARBA00023125"/>
    </source>
</evidence>
<sequence>MDSFPPPHPPTTSSTFGIPDDAPPPAKKPRASGRKRDPVWDLTTVFADKRVVCNRCHALIHRYGVAKVERVRSHFERKCLGPRGPLDASREDSDETAAAVALVVVPDTTLGVKQLKAAPSSSSSSSSSKSGAFKRKFASWLYATGQSFDDMANQRLLFALRALRSDVTLPTTHELENELLDAEFTASKTRVTKALSGKKCCLTVEHWRDARGSAVTTYGALCEATSYYLESKTADGYEGRSELTADEVETVLAKEKKAEFYGIVTPATMTLATYMRERIQKKYPRCTFFHGCVSSALTVLLSDVKSVLPWLDKVQTAVAELAQVFHGNHKLQMLVSSAENSHTTEFPDASSICALLEALLKHEKVLYVIVARRDFVDASTSGEQEKLKRVQDFVLSEIFVQDLLNSLAVLRPLQQQLRYFRDDLPPISQVFPCYIELLAGYSAMEWVSKKEKALIISCVTERFNAIYGDSHGVAYMLDPLYLGESFDEQKKQSVDSFIVRFCENEGHTVDILTQLANYKAMVCELKASNHAYWQLLQSRAVSPYDFWMERRVQFPHLHQLAVAVFALPTSTTSPSPSFGEQGFTVHSRYNRKLSLDQIQKLTHVYCNSERGESEPLTVAM</sequence>
<dbReference type="InterPro" id="IPR008906">
    <property type="entry name" value="HATC_C_dom"/>
</dbReference>
<dbReference type="InterPro" id="IPR012337">
    <property type="entry name" value="RNaseH-like_sf"/>
</dbReference>
<dbReference type="GO" id="GO:0008270">
    <property type="term" value="F:zinc ion binding"/>
    <property type="evidence" value="ECO:0007669"/>
    <property type="project" value="UniProtKB-KW"/>
</dbReference>
<evidence type="ECO:0000313" key="12">
    <source>
        <dbReference type="EMBL" id="CAI5712650.1"/>
    </source>
</evidence>
<dbReference type="SUPFAM" id="SSF53098">
    <property type="entry name" value="Ribonuclease H-like"/>
    <property type="match status" value="1"/>
</dbReference>
<dbReference type="PANTHER" id="PTHR46481">
    <property type="entry name" value="ZINC FINGER BED DOMAIN-CONTAINING PROTEIN 4"/>
    <property type="match status" value="1"/>
</dbReference>
<keyword evidence="13" id="KW-1185">Reference proteome</keyword>
<comment type="caution">
    <text evidence="12">The sequence shown here is derived from an EMBL/GenBank/DDBJ whole genome shotgun (WGS) entry which is preliminary data.</text>
</comment>
<organism evidence="12 13">
    <name type="scientific">Hyaloperonospora brassicae</name>
    <name type="common">Brassica downy mildew</name>
    <name type="synonym">Peronospora brassicae</name>
    <dbReference type="NCBI Taxonomy" id="162125"/>
    <lineage>
        <taxon>Eukaryota</taxon>
        <taxon>Sar</taxon>
        <taxon>Stramenopiles</taxon>
        <taxon>Oomycota</taxon>
        <taxon>Peronosporomycetes</taxon>
        <taxon>Peronosporales</taxon>
        <taxon>Peronosporaceae</taxon>
        <taxon>Hyaloperonospora</taxon>
    </lineage>
</organism>
<accession>A0AAV0T535</accession>
<dbReference type="PROSITE" id="PS50808">
    <property type="entry name" value="ZF_BED"/>
    <property type="match status" value="1"/>
</dbReference>
<keyword evidence="5" id="KW-0805">Transcription regulation</keyword>
<reference evidence="12" key="1">
    <citation type="submission" date="2022-12" db="EMBL/GenBank/DDBJ databases">
        <authorList>
            <person name="Webb A."/>
        </authorList>
    </citation>
    <scope>NUCLEOTIDE SEQUENCE</scope>
    <source>
        <strain evidence="12">Hp1</strain>
    </source>
</reference>
<gene>
    <name evidence="12" type="ORF">HBR001_LOCUS887</name>
</gene>
<feature type="compositionally biased region" description="Low complexity" evidence="10">
    <location>
        <begin position="11"/>
        <end position="20"/>
    </location>
</feature>
<dbReference type="GO" id="GO:0046983">
    <property type="term" value="F:protein dimerization activity"/>
    <property type="evidence" value="ECO:0007669"/>
    <property type="project" value="InterPro"/>
</dbReference>
<feature type="domain" description="BED-type" evidence="11">
    <location>
        <begin position="34"/>
        <end position="79"/>
    </location>
</feature>
<keyword evidence="4" id="KW-0862">Zinc</keyword>
<dbReference type="EMBL" id="CANTFL010000086">
    <property type="protein sequence ID" value="CAI5712650.1"/>
    <property type="molecule type" value="Genomic_DNA"/>
</dbReference>
<evidence type="ECO:0000256" key="3">
    <source>
        <dbReference type="ARBA" id="ARBA00022771"/>
    </source>
</evidence>
<dbReference type="PANTHER" id="PTHR46481:SF10">
    <property type="entry name" value="ZINC FINGER BED DOMAIN-CONTAINING PROTEIN 39"/>
    <property type="match status" value="1"/>
</dbReference>
<evidence type="ECO:0000313" key="13">
    <source>
        <dbReference type="Proteomes" id="UP001162031"/>
    </source>
</evidence>
<dbReference type="InterPro" id="IPR052035">
    <property type="entry name" value="ZnF_BED_domain_contain"/>
</dbReference>